<gene>
    <name evidence="10" type="primary">brnQ</name>
    <name evidence="10" type="ORF">H8692_09650</name>
</gene>
<keyword evidence="11" id="KW-1185">Reference proteome</keyword>
<keyword evidence="4" id="KW-1003">Cell membrane</keyword>
<name>A0A926E9P3_9FIRM</name>
<dbReference type="Pfam" id="PF05525">
    <property type="entry name" value="Branch_AA_trans"/>
    <property type="match status" value="1"/>
</dbReference>
<dbReference type="NCBIfam" id="TIGR00796">
    <property type="entry name" value="livcs"/>
    <property type="match status" value="1"/>
</dbReference>
<feature type="transmembrane region" description="Helical" evidence="9">
    <location>
        <begin position="363"/>
        <end position="383"/>
    </location>
</feature>
<feature type="transmembrane region" description="Helical" evidence="9">
    <location>
        <begin position="82"/>
        <end position="102"/>
    </location>
</feature>
<dbReference type="GO" id="GO:0015818">
    <property type="term" value="P:isoleucine transport"/>
    <property type="evidence" value="ECO:0007669"/>
    <property type="project" value="TreeGrafter"/>
</dbReference>
<dbReference type="Proteomes" id="UP000610862">
    <property type="component" value="Unassembled WGS sequence"/>
</dbReference>
<evidence type="ECO:0000256" key="8">
    <source>
        <dbReference type="ARBA" id="ARBA00023136"/>
    </source>
</evidence>
<dbReference type="GO" id="GO:0005304">
    <property type="term" value="F:L-valine transmembrane transporter activity"/>
    <property type="evidence" value="ECO:0007669"/>
    <property type="project" value="TreeGrafter"/>
</dbReference>
<dbReference type="EMBL" id="JACRTA010000003">
    <property type="protein sequence ID" value="MBC8569018.1"/>
    <property type="molecule type" value="Genomic_DNA"/>
</dbReference>
<feature type="transmembrane region" description="Helical" evidence="9">
    <location>
        <begin position="7"/>
        <end position="27"/>
    </location>
</feature>
<feature type="transmembrane region" description="Helical" evidence="9">
    <location>
        <begin position="188"/>
        <end position="207"/>
    </location>
</feature>
<dbReference type="RefSeq" id="WP_177268057.1">
    <property type="nucleotide sequence ID" value="NZ_JACRTA010000003.1"/>
</dbReference>
<dbReference type="GO" id="GO:0015190">
    <property type="term" value="F:L-leucine transmembrane transporter activity"/>
    <property type="evidence" value="ECO:0007669"/>
    <property type="project" value="TreeGrafter"/>
</dbReference>
<keyword evidence="5 9" id="KW-0812">Transmembrane</keyword>
<feature type="transmembrane region" description="Helical" evidence="9">
    <location>
        <begin position="308"/>
        <end position="329"/>
    </location>
</feature>
<dbReference type="GO" id="GO:0005886">
    <property type="term" value="C:plasma membrane"/>
    <property type="evidence" value="ECO:0007669"/>
    <property type="project" value="UniProtKB-SubCell"/>
</dbReference>
<protein>
    <recommendedName>
        <fullName evidence="9">Branched-chain amino acid transport system carrier protein</fullName>
    </recommendedName>
</protein>
<feature type="transmembrane region" description="Helical" evidence="9">
    <location>
        <begin position="146"/>
        <end position="168"/>
    </location>
</feature>
<feature type="transmembrane region" description="Helical" evidence="9">
    <location>
        <begin position="395"/>
        <end position="418"/>
    </location>
</feature>
<feature type="transmembrane region" description="Helical" evidence="9">
    <location>
        <begin position="108"/>
        <end position="134"/>
    </location>
</feature>
<comment type="subcellular location">
    <subcellularLocation>
        <location evidence="1 9">Cell membrane</location>
        <topology evidence="1 9">Multi-pass membrane protein</topology>
    </subcellularLocation>
</comment>
<evidence type="ECO:0000256" key="4">
    <source>
        <dbReference type="ARBA" id="ARBA00022475"/>
    </source>
</evidence>
<keyword evidence="6 9" id="KW-0029">Amino-acid transport</keyword>
<evidence type="ECO:0000256" key="2">
    <source>
        <dbReference type="ARBA" id="ARBA00008540"/>
    </source>
</evidence>
<comment type="function">
    <text evidence="9">Component of the transport system for branched-chain amino acids.</text>
</comment>
<keyword evidence="7 9" id="KW-1133">Transmembrane helix</keyword>
<reference evidence="10" key="1">
    <citation type="submission" date="2020-08" db="EMBL/GenBank/DDBJ databases">
        <title>Genome public.</title>
        <authorList>
            <person name="Liu C."/>
            <person name="Sun Q."/>
        </authorList>
    </citation>
    <scope>NUCLEOTIDE SEQUENCE</scope>
    <source>
        <strain evidence="10">NSJ-24</strain>
    </source>
</reference>
<keyword evidence="8 9" id="KW-0472">Membrane</keyword>
<comment type="similarity">
    <text evidence="2 9">Belongs to the branched chain amino acid transporter family.</text>
</comment>
<feature type="transmembrane region" description="Helical" evidence="9">
    <location>
        <begin position="39"/>
        <end position="62"/>
    </location>
</feature>
<proteinExistence type="inferred from homology"/>
<evidence type="ECO:0000313" key="10">
    <source>
        <dbReference type="EMBL" id="MBC8569018.1"/>
    </source>
</evidence>
<dbReference type="InterPro" id="IPR004685">
    <property type="entry name" value="Brnchd-chn_aa_trnsp_Livcs"/>
</dbReference>
<accession>A0A926E9P3</accession>
<evidence type="ECO:0000256" key="6">
    <source>
        <dbReference type="ARBA" id="ARBA00022970"/>
    </source>
</evidence>
<comment type="caution">
    <text evidence="10">The sequence shown here is derived from an EMBL/GenBank/DDBJ whole genome shotgun (WGS) entry which is preliminary data.</text>
</comment>
<evidence type="ECO:0000256" key="7">
    <source>
        <dbReference type="ARBA" id="ARBA00022989"/>
    </source>
</evidence>
<feature type="transmembrane region" description="Helical" evidence="9">
    <location>
        <begin position="273"/>
        <end position="296"/>
    </location>
</feature>
<dbReference type="PANTHER" id="PTHR30588">
    <property type="entry name" value="BRANCHED-CHAIN AMINO ACID TRANSPORT SYSTEM 2 CARRIER PROTEIN"/>
    <property type="match status" value="1"/>
</dbReference>
<feature type="transmembrane region" description="Helical" evidence="9">
    <location>
        <begin position="227"/>
        <end position="253"/>
    </location>
</feature>
<evidence type="ECO:0000256" key="5">
    <source>
        <dbReference type="ARBA" id="ARBA00022692"/>
    </source>
</evidence>
<evidence type="ECO:0000256" key="3">
    <source>
        <dbReference type="ARBA" id="ARBA00022448"/>
    </source>
</evidence>
<keyword evidence="3 9" id="KW-0813">Transport</keyword>
<feature type="transmembrane region" description="Helical" evidence="9">
    <location>
        <begin position="335"/>
        <end position="356"/>
    </location>
</feature>
<dbReference type="GO" id="GO:0015820">
    <property type="term" value="P:L-leucine transport"/>
    <property type="evidence" value="ECO:0007669"/>
    <property type="project" value="TreeGrafter"/>
</dbReference>
<evidence type="ECO:0000313" key="11">
    <source>
        <dbReference type="Proteomes" id="UP000610862"/>
    </source>
</evidence>
<dbReference type="AlphaFoldDB" id="A0A926E9P3"/>
<dbReference type="GO" id="GO:0015188">
    <property type="term" value="F:L-isoleucine transmembrane transporter activity"/>
    <property type="evidence" value="ECO:0007669"/>
    <property type="project" value="TreeGrafter"/>
</dbReference>
<dbReference type="PANTHER" id="PTHR30588:SF0">
    <property type="entry name" value="BRANCHED-CHAIN AMINO ACID PERMEASE BRNQ"/>
    <property type="match status" value="1"/>
</dbReference>
<evidence type="ECO:0000256" key="9">
    <source>
        <dbReference type="RuleBase" id="RU362122"/>
    </source>
</evidence>
<organism evidence="10 11">
    <name type="scientific">Lentihominibacter hominis</name>
    <dbReference type="NCBI Taxonomy" id="2763645"/>
    <lineage>
        <taxon>Bacteria</taxon>
        <taxon>Bacillati</taxon>
        <taxon>Bacillota</taxon>
        <taxon>Clostridia</taxon>
        <taxon>Peptostreptococcales</taxon>
        <taxon>Anaerovoracaceae</taxon>
        <taxon>Lentihominibacter</taxon>
    </lineage>
</organism>
<sequence>MKHDRINIIVIGFALFSMFFGAGNIIFPPFLGMGAGPQWFIGFICYYMADIGLSIIAIFALIRNNGEISNVTNRIGTIPGELMISIMILCIGPFIAIPRTGATVHEMFFLPIIGDIPPVISTSVFFILVLILTIRESAVIDIIGKFLTPVLFVGLLILIICGIVSPIGDISAAPMMNNVVVSGVNAGYQTMDVLAAMIFGIIIVKNVTEKGYAETKIKNKIVRNSSLVAASGLLIVYCGLTYLGATVSGIFSLRINRSELIVNITEELMGSTGVIILGIVVTLACLTTAVALVSASADYFCTLSNERISYKFLVVVICLMSAFIANFGIDKIVLLAQPVLSIIYPGALTLIVLALFPDKIHDYTIRFAVAGAMIGSLLEVLYGQGLLTFDFIPNLPLSSFGFGWLTLAVCAGIIGSIFKKTLTVKTQ</sequence>
<evidence type="ECO:0000256" key="1">
    <source>
        <dbReference type="ARBA" id="ARBA00004651"/>
    </source>
</evidence>